<feature type="transmembrane region" description="Helical" evidence="5">
    <location>
        <begin position="33"/>
        <end position="53"/>
    </location>
</feature>
<dbReference type="PANTHER" id="PTHR30168:SF0">
    <property type="entry name" value="INNER MEMBRANE PROTEIN"/>
    <property type="match status" value="1"/>
</dbReference>
<dbReference type="GO" id="GO:0016020">
    <property type="term" value="C:membrane"/>
    <property type="evidence" value="ECO:0007669"/>
    <property type="project" value="UniProtKB-SubCell"/>
</dbReference>
<dbReference type="InterPro" id="IPR007343">
    <property type="entry name" value="Uncharacterised_pept_Zn_put"/>
</dbReference>
<dbReference type="RefSeq" id="WP_317127724.1">
    <property type="nucleotide sequence ID" value="NZ_SMAD01000002.1"/>
</dbReference>
<accession>A0A4R3KUD0</accession>
<comment type="caution">
    <text evidence="6">The sequence shown here is derived from an EMBL/GenBank/DDBJ whole genome shotgun (WGS) entry which is preliminary data.</text>
</comment>
<dbReference type="Pfam" id="PF04228">
    <property type="entry name" value="Zn_peptidase"/>
    <property type="match status" value="1"/>
</dbReference>
<dbReference type="AlphaFoldDB" id="A0A4R3KUD0"/>
<protein>
    <recommendedName>
        <fullName evidence="8">Metalloprotease</fullName>
    </recommendedName>
</protein>
<keyword evidence="7" id="KW-1185">Reference proteome</keyword>
<keyword evidence="2 5" id="KW-0812">Transmembrane</keyword>
<keyword evidence="3 5" id="KW-1133">Transmembrane helix</keyword>
<evidence type="ECO:0000256" key="1">
    <source>
        <dbReference type="ARBA" id="ARBA00004167"/>
    </source>
</evidence>
<gene>
    <name evidence="6" type="ORF">EDD80_10265</name>
</gene>
<organism evidence="6 7">
    <name type="scientific">Anseongella ginsenosidimutans</name>
    <dbReference type="NCBI Taxonomy" id="496056"/>
    <lineage>
        <taxon>Bacteria</taxon>
        <taxon>Pseudomonadati</taxon>
        <taxon>Bacteroidota</taxon>
        <taxon>Sphingobacteriia</taxon>
        <taxon>Sphingobacteriales</taxon>
        <taxon>Sphingobacteriaceae</taxon>
        <taxon>Anseongella</taxon>
    </lineage>
</organism>
<comment type="subcellular location">
    <subcellularLocation>
        <location evidence="1">Membrane</location>
        <topology evidence="1">Single-pass membrane protein</topology>
    </subcellularLocation>
</comment>
<keyword evidence="4 5" id="KW-0472">Membrane</keyword>
<dbReference type="PANTHER" id="PTHR30168">
    <property type="entry name" value="PUTATIVE MEMBRANE PROTEIN YPFJ"/>
    <property type="match status" value="1"/>
</dbReference>
<reference evidence="6 7" key="1">
    <citation type="submission" date="2019-03" db="EMBL/GenBank/DDBJ databases">
        <title>Genomic Encyclopedia of Type Strains, Phase IV (KMG-IV): sequencing the most valuable type-strain genomes for metagenomic binning, comparative biology and taxonomic classification.</title>
        <authorList>
            <person name="Goeker M."/>
        </authorList>
    </citation>
    <scope>NUCLEOTIDE SEQUENCE [LARGE SCALE GENOMIC DNA]</scope>
    <source>
        <strain evidence="6 7">DSM 21100</strain>
    </source>
</reference>
<evidence type="ECO:0008006" key="8">
    <source>
        <dbReference type="Google" id="ProtNLM"/>
    </source>
</evidence>
<evidence type="ECO:0000256" key="5">
    <source>
        <dbReference type="SAM" id="Phobius"/>
    </source>
</evidence>
<dbReference type="EMBL" id="SMAD01000002">
    <property type="protein sequence ID" value="TCS88875.1"/>
    <property type="molecule type" value="Genomic_DNA"/>
</dbReference>
<evidence type="ECO:0000256" key="4">
    <source>
        <dbReference type="ARBA" id="ARBA00023136"/>
    </source>
</evidence>
<name>A0A4R3KUD0_9SPHI</name>
<evidence type="ECO:0000313" key="7">
    <source>
        <dbReference type="Proteomes" id="UP000295807"/>
    </source>
</evidence>
<evidence type="ECO:0000256" key="3">
    <source>
        <dbReference type="ARBA" id="ARBA00022989"/>
    </source>
</evidence>
<sequence>MRAENLYLHSMRWQGRRRSSNVDDRRAGGGRKLALGGGLGTIVVVVLVLLFGGDPSQLLEQMQTSQPVQQQGSAVTSAEDDSLAAFVSVVLADTEDVWNRLFAESGSDYREPTLVLFREMDQSACGYAQAAMGPFYCPADEKVYIDLSFYDELRNRFQAPGDFAMAYVIAHEVGHHIQNLLGISEQVQRQRGSLSQEDYNKLSVRLELQADFLAGVWAHHAQEMKNILESGDIEEALNAANAIGDDQLQQQSQGYVVPDSFTHGTSEQRMRWFKKGFETGDISQGDTFQADYL</sequence>
<proteinExistence type="predicted"/>
<evidence type="ECO:0000313" key="6">
    <source>
        <dbReference type="EMBL" id="TCS88875.1"/>
    </source>
</evidence>
<dbReference type="Proteomes" id="UP000295807">
    <property type="component" value="Unassembled WGS sequence"/>
</dbReference>
<evidence type="ECO:0000256" key="2">
    <source>
        <dbReference type="ARBA" id="ARBA00022692"/>
    </source>
</evidence>